<organism evidence="2 3">
    <name type="scientific">Halovivax cerinus</name>
    <dbReference type="NCBI Taxonomy" id="1487865"/>
    <lineage>
        <taxon>Archaea</taxon>
        <taxon>Methanobacteriati</taxon>
        <taxon>Methanobacteriota</taxon>
        <taxon>Stenosarchaea group</taxon>
        <taxon>Halobacteria</taxon>
        <taxon>Halobacteriales</taxon>
        <taxon>Natrialbaceae</taxon>
        <taxon>Halovivax</taxon>
    </lineage>
</organism>
<proteinExistence type="predicted"/>
<dbReference type="GeneID" id="73901438"/>
<feature type="transmembrane region" description="Helical" evidence="1">
    <location>
        <begin position="12"/>
        <end position="33"/>
    </location>
</feature>
<keyword evidence="1" id="KW-0472">Membrane</keyword>
<name>A0ABD5NTU8_9EURY</name>
<sequence>MVLSGVTPSLDHIVGGASVAFLIAITALIEYTAQSLYDRKIFSPLFKRALRGYKAWRTKKNKIRSDYEFSVYLESGLDESQTNSIAEQILDLVSKESEGDFEVEQNMWSNDGRKLSSRIKYRNRQEPYELALNFISSPTTKEGDTHQNTQIRSIGVTIEFSYEFGKLRDSIIDLMIFASHIQRACRELLDTRNMTEGRIIISPIDQNLTLDDWIEDGEFETELVLSSEDGRSSIEIHSDRAIISSPHTIPDGKTAEYIRTIVLKYYL</sequence>
<comment type="caution">
    <text evidence="2">The sequence shown here is derived from an EMBL/GenBank/DDBJ whole genome shotgun (WGS) entry which is preliminary data.</text>
</comment>
<gene>
    <name evidence="2" type="ORF">ACFOUR_18475</name>
</gene>
<keyword evidence="1" id="KW-1133">Transmembrane helix</keyword>
<evidence type="ECO:0000313" key="2">
    <source>
        <dbReference type="EMBL" id="MFC3960342.1"/>
    </source>
</evidence>
<keyword evidence="1" id="KW-0812">Transmembrane</keyword>
<accession>A0ABD5NTU8</accession>
<reference evidence="2 3" key="1">
    <citation type="journal article" date="2019" name="Int. J. Syst. Evol. Microbiol.">
        <title>The Global Catalogue of Microorganisms (GCM) 10K type strain sequencing project: providing services to taxonomists for standard genome sequencing and annotation.</title>
        <authorList>
            <consortium name="The Broad Institute Genomics Platform"/>
            <consortium name="The Broad Institute Genome Sequencing Center for Infectious Disease"/>
            <person name="Wu L."/>
            <person name="Ma J."/>
        </authorList>
    </citation>
    <scope>NUCLEOTIDE SEQUENCE [LARGE SCALE GENOMIC DNA]</scope>
    <source>
        <strain evidence="2 3">IBRC-M 10256</strain>
    </source>
</reference>
<dbReference type="Proteomes" id="UP001595846">
    <property type="component" value="Unassembled WGS sequence"/>
</dbReference>
<evidence type="ECO:0000313" key="3">
    <source>
        <dbReference type="Proteomes" id="UP001595846"/>
    </source>
</evidence>
<dbReference type="AlphaFoldDB" id="A0ABD5NTU8"/>
<evidence type="ECO:0000256" key="1">
    <source>
        <dbReference type="SAM" id="Phobius"/>
    </source>
</evidence>
<dbReference type="RefSeq" id="WP_256532360.1">
    <property type="nucleotide sequence ID" value="NZ_CP101824.1"/>
</dbReference>
<keyword evidence="3" id="KW-1185">Reference proteome</keyword>
<dbReference type="EMBL" id="JBHSAQ010000017">
    <property type="protein sequence ID" value="MFC3960342.1"/>
    <property type="molecule type" value="Genomic_DNA"/>
</dbReference>
<protein>
    <submittedName>
        <fullName evidence="2">Uncharacterized protein</fullName>
    </submittedName>
</protein>